<evidence type="ECO:0000259" key="1">
    <source>
        <dbReference type="Pfam" id="PF01551"/>
    </source>
</evidence>
<dbReference type="CDD" id="cd12797">
    <property type="entry name" value="M23_peptidase"/>
    <property type="match status" value="1"/>
</dbReference>
<name>A0A0R0AX29_9GAMM</name>
<dbReference type="Proteomes" id="UP000051802">
    <property type="component" value="Unassembled WGS sequence"/>
</dbReference>
<dbReference type="SUPFAM" id="SSF51261">
    <property type="entry name" value="Duplicated hybrid motif"/>
    <property type="match status" value="1"/>
</dbReference>
<proteinExistence type="predicted"/>
<dbReference type="Pfam" id="PF01551">
    <property type="entry name" value="Peptidase_M23"/>
    <property type="match status" value="1"/>
</dbReference>
<gene>
    <name evidence="2" type="ORF">ARC20_00250</name>
</gene>
<reference evidence="2 3" key="1">
    <citation type="submission" date="2015-10" db="EMBL/GenBank/DDBJ databases">
        <title>Genome sequencing and analysis of members of genus Stenotrophomonas.</title>
        <authorList>
            <person name="Patil P.P."/>
            <person name="Midha S."/>
            <person name="Patil P.B."/>
        </authorList>
    </citation>
    <scope>NUCLEOTIDE SEQUENCE [LARGE SCALE GENOMIC DNA]</scope>
    <source>
        <strain evidence="2 3">JCM 16536</strain>
    </source>
</reference>
<evidence type="ECO:0000313" key="3">
    <source>
        <dbReference type="Proteomes" id="UP000051802"/>
    </source>
</evidence>
<dbReference type="STRING" id="676599.ARC20_00250"/>
<protein>
    <recommendedName>
        <fullName evidence="1">M23ase beta-sheet core domain-containing protein</fullName>
    </recommendedName>
</protein>
<dbReference type="Gene3D" id="2.70.70.10">
    <property type="entry name" value="Glucose Permease (Domain IIA)"/>
    <property type="match status" value="1"/>
</dbReference>
<comment type="caution">
    <text evidence="2">The sequence shown here is derived from an EMBL/GenBank/DDBJ whole genome shotgun (WGS) entry which is preliminary data.</text>
</comment>
<organism evidence="2 3">
    <name type="scientific">Stenotrophomonas panacihumi</name>
    <dbReference type="NCBI Taxonomy" id="676599"/>
    <lineage>
        <taxon>Bacteria</taxon>
        <taxon>Pseudomonadati</taxon>
        <taxon>Pseudomonadota</taxon>
        <taxon>Gammaproteobacteria</taxon>
        <taxon>Lysobacterales</taxon>
        <taxon>Lysobacteraceae</taxon>
        <taxon>Stenotrophomonas</taxon>
    </lineage>
</organism>
<dbReference type="PANTHER" id="PTHR21666:SF294">
    <property type="entry name" value="PEPTIDASE M23"/>
    <property type="match status" value="1"/>
</dbReference>
<sequence>MAEGSWLRLAPAGGGYVAWVDNPLPGPAQVRLRAGSAEGYESVPALPTAAVLSAGERRAVAHLYRVGGDAARLGLAVDAIPGDPRALPDGQVLRLPFDGAPIRVDQGYDGAFSHHDDANRYALDFALPEGTPILAAREGTVLQVEAGYREGGDDHALPANLVRILHRDGSMAVYAHLSADGLAVRPGQWVKAGERIALSGQTGYSTGPHLHFAVQVNAGMRLAAIPFRMAGPLGELHLPRTGPAPAAAP</sequence>
<dbReference type="GO" id="GO:0004222">
    <property type="term" value="F:metalloendopeptidase activity"/>
    <property type="evidence" value="ECO:0007669"/>
    <property type="project" value="TreeGrafter"/>
</dbReference>
<accession>A0A0R0AX29</accession>
<keyword evidence="3" id="KW-1185">Reference proteome</keyword>
<dbReference type="PANTHER" id="PTHR21666">
    <property type="entry name" value="PEPTIDASE-RELATED"/>
    <property type="match status" value="1"/>
</dbReference>
<dbReference type="InterPro" id="IPR011055">
    <property type="entry name" value="Dup_hybrid_motif"/>
</dbReference>
<evidence type="ECO:0000313" key="2">
    <source>
        <dbReference type="EMBL" id="KRG46634.1"/>
    </source>
</evidence>
<dbReference type="InterPro" id="IPR050570">
    <property type="entry name" value="Cell_wall_metabolism_enzyme"/>
</dbReference>
<dbReference type="EMBL" id="LLXU01000054">
    <property type="protein sequence ID" value="KRG46634.1"/>
    <property type="molecule type" value="Genomic_DNA"/>
</dbReference>
<dbReference type="InterPro" id="IPR016047">
    <property type="entry name" value="M23ase_b-sheet_dom"/>
</dbReference>
<feature type="domain" description="M23ase beta-sheet core" evidence="1">
    <location>
        <begin position="121"/>
        <end position="217"/>
    </location>
</feature>
<dbReference type="AlphaFoldDB" id="A0A0R0AX29"/>